<keyword evidence="5" id="KW-1185">Reference proteome</keyword>
<dbReference type="InterPro" id="IPR011990">
    <property type="entry name" value="TPR-like_helical_dom_sf"/>
</dbReference>
<evidence type="ECO:0000256" key="1">
    <source>
        <dbReference type="ARBA" id="ARBA00022737"/>
    </source>
</evidence>
<feature type="region of interest" description="Disordered" evidence="3">
    <location>
        <begin position="1"/>
        <end position="29"/>
    </location>
</feature>
<dbReference type="Proteomes" id="UP001189624">
    <property type="component" value="Chromosome 8"/>
</dbReference>
<dbReference type="Pfam" id="PF01535">
    <property type="entry name" value="PPR"/>
    <property type="match status" value="1"/>
</dbReference>
<dbReference type="NCBIfam" id="TIGR00756">
    <property type="entry name" value="PPR"/>
    <property type="match status" value="1"/>
</dbReference>
<feature type="compositionally biased region" description="Polar residues" evidence="3">
    <location>
        <begin position="19"/>
        <end position="29"/>
    </location>
</feature>
<dbReference type="PROSITE" id="PS51375">
    <property type="entry name" value="PPR"/>
    <property type="match status" value="2"/>
</dbReference>
<dbReference type="Gramene" id="rna-AYBTSS11_LOCUS24196">
    <property type="protein sequence ID" value="CAJ1972149.1"/>
    <property type="gene ID" value="gene-AYBTSS11_LOCUS24196"/>
</dbReference>
<evidence type="ECO:0000256" key="3">
    <source>
        <dbReference type="SAM" id="MobiDB-lite"/>
    </source>
</evidence>
<feature type="repeat" description="PPR" evidence="2">
    <location>
        <begin position="369"/>
        <end position="403"/>
    </location>
</feature>
<gene>
    <name evidence="4" type="ORF">AYBTSS11_LOCUS24196</name>
</gene>
<reference evidence="4" key="1">
    <citation type="submission" date="2023-10" db="EMBL/GenBank/DDBJ databases">
        <authorList>
            <person name="Domelevo Entfellner J.-B."/>
        </authorList>
    </citation>
    <scope>NUCLEOTIDE SEQUENCE</scope>
</reference>
<dbReference type="InterPro" id="IPR044605">
    <property type="entry name" value="At1g26460-like"/>
</dbReference>
<dbReference type="EMBL" id="OY731405">
    <property type="protein sequence ID" value="CAJ1972149.1"/>
    <property type="molecule type" value="Genomic_DNA"/>
</dbReference>
<feature type="compositionally biased region" description="Pro residues" evidence="3">
    <location>
        <begin position="9"/>
        <end position="18"/>
    </location>
</feature>
<proteinExistence type="predicted"/>
<evidence type="ECO:0000313" key="5">
    <source>
        <dbReference type="Proteomes" id="UP001189624"/>
    </source>
</evidence>
<keyword evidence="1" id="KW-0677">Repeat</keyword>
<dbReference type="Pfam" id="PF13812">
    <property type="entry name" value="PPR_3"/>
    <property type="match status" value="1"/>
</dbReference>
<organism evidence="4 5">
    <name type="scientific">Sphenostylis stenocarpa</name>
    <dbReference type="NCBI Taxonomy" id="92480"/>
    <lineage>
        <taxon>Eukaryota</taxon>
        <taxon>Viridiplantae</taxon>
        <taxon>Streptophyta</taxon>
        <taxon>Embryophyta</taxon>
        <taxon>Tracheophyta</taxon>
        <taxon>Spermatophyta</taxon>
        <taxon>Magnoliopsida</taxon>
        <taxon>eudicotyledons</taxon>
        <taxon>Gunneridae</taxon>
        <taxon>Pentapetalae</taxon>
        <taxon>rosids</taxon>
        <taxon>fabids</taxon>
        <taxon>Fabales</taxon>
        <taxon>Fabaceae</taxon>
        <taxon>Papilionoideae</taxon>
        <taxon>50 kb inversion clade</taxon>
        <taxon>NPAAA clade</taxon>
        <taxon>indigoferoid/millettioid clade</taxon>
        <taxon>Phaseoleae</taxon>
        <taxon>Sphenostylis</taxon>
    </lineage>
</organism>
<dbReference type="PANTHER" id="PTHR47205:SF1">
    <property type="entry name" value="OS07G0599000 PROTEIN"/>
    <property type="match status" value="1"/>
</dbReference>
<protein>
    <recommendedName>
        <fullName evidence="6">Pentatricopeptide repeat-containing protein</fullName>
    </recommendedName>
</protein>
<sequence length="428" mass="47611">MDPQLVDPTPLPPDPPPAASSTTKTGAPLSLSNSLAPVGLYNRASSDPLDPRALFDLFDDCMASHRWTEVKCLFGTWVRTLDKNGKPNSPDVNLFNHYLRANLILGAYATDLLDLVAQMDEFRVQHNTASFNLVLKAMCQANETVAADKLLQRMLQTGNDALPDDESYDLVIGMLFSPDQNQILKSSNVLSMKVFMNCVRACVRKGRLHTLVTIIERCRMKVTAGRTYNSELLRASWAVLDRSLRKKKAPNPESYIAKIYALASLGNLQRASSTLNEFELAYGDSGQEAEELFCPFTSLHPLVMACSKKGFETLDNVYFQLENLNRAENPYKSVAALNCIILGCANVWDLDRAYQTFESIGSNFGLSPDIHSYNGLMYAFGKLKKTHEASKVFEHLMSLGLKANAKSYSLLIYAHLINRDVKFALVSD</sequence>
<dbReference type="AlphaFoldDB" id="A0AA86TE35"/>
<dbReference type="Gene3D" id="1.25.40.10">
    <property type="entry name" value="Tetratricopeptide repeat domain"/>
    <property type="match status" value="2"/>
</dbReference>
<name>A0AA86TE35_9FABA</name>
<evidence type="ECO:0000256" key="2">
    <source>
        <dbReference type="PROSITE-ProRule" id="PRU00708"/>
    </source>
</evidence>
<dbReference type="PANTHER" id="PTHR47205">
    <property type="entry name" value="OS07G0599000 PROTEIN"/>
    <property type="match status" value="1"/>
</dbReference>
<dbReference type="InterPro" id="IPR002885">
    <property type="entry name" value="PPR_rpt"/>
</dbReference>
<evidence type="ECO:0000313" key="4">
    <source>
        <dbReference type="EMBL" id="CAJ1972149.1"/>
    </source>
</evidence>
<evidence type="ECO:0008006" key="6">
    <source>
        <dbReference type="Google" id="ProtNLM"/>
    </source>
</evidence>
<accession>A0AA86TE35</accession>
<feature type="repeat" description="PPR" evidence="2">
    <location>
        <begin position="127"/>
        <end position="161"/>
    </location>
</feature>